<dbReference type="Proteomes" id="UP000245207">
    <property type="component" value="Unassembled WGS sequence"/>
</dbReference>
<keyword evidence="1" id="KW-1133">Transmembrane helix</keyword>
<evidence type="ECO:0000313" key="3">
    <source>
        <dbReference type="EMBL" id="PWA88092.1"/>
    </source>
</evidence>
<reference evidence="3 4" key="1">
    <citation type="journal article" date="2018" name="Mol. Plant">
        <title>The genome of Artemisia annua provides insight into the evolution of Asteraceae family and artemisinin biosynthesis.</title>
        <authorList>
            <person name="Shen Q."/>
            <person name="Zhang L."/>
            <person name="Liao Z."/>
            <person name="Wang S."/>
            <person name="Yan T."/>
            <person name="Shi P."/>
            <person name="Liu M."/>
            <person name="Fu X."/>
            <person name="Pan Q."/>
            <person name="Wang Y."/>
            <person name="Lv Z."/>
            <person name="Lu X."/>
            <person name="Zhang F."/>
            <person name="Jiang W."/>
            <person name="Ma Y."/>
            <person name="Chen M."/>
            <person name="Hao X."/>
            <person name="Li L."/>
            <person name="Tang Y."/>
            <person name="Lv G."/>
            <person name="Zhou Y."/>
            <person name="Sun X."/>
            <person name="Brodelius P.E."/>
            <person name="Rose J.K.C."/>
            <person name="Tang K."/>
        </authorList>
    </citation>
    <scope>NUCLEOTIDE SEQUENCE [LARGE SCALE GENOMIC DNA]</scope>
    <source>
        <strain evidence="4">cv. Huhao1</strain>
        <tissue evidence="3">Leaf</tissue>
    </source>
</reference>
<keyword evidence="1" id="KW-0812">Transmembrane</keyword>
<dbReference type="PANTHER" id="PTHR33659:SF11">
    <property type="entry name" value="TRANSMEMBRANE PROTEIN"/>
    <property type="match status" value="1"/>
</dbReference>
<feature type="transmembrane region" description="Helical" evidence="1">
    <location>
        <begin position="42"/>
        <end position="64"/>
    </location>
</feature>
<evidence type="ECO:0000256" key="1">
    <source>
        <dbReference type="SAM" id="Phobius"/>
    </source>
</evidence>
<feature type="signal peptide" evidence="2">
    <location>
        <begin position="1"/>
        <end position="26"/>
    </location>
</feature>
<proteinExistence type="predicted"/>
<comment type="caution">
    <text evidence="3">The sequence shown here is derived from an EMBL/GenBank/DDBJ whole genome shotgun (WGS) entry which is preliminary data.</text>
</comment>
<organism evidence="3 4">
    <name type="scientific">Artemisia annua</name>
    <name type="common">Sweet wormwood</name>
    <dbReference type="NCBI Taxonomy" id="35608"/>
    <lineage>
        <taxon>Eukaryota</taxon>
        <taxon>Viridiplantae</taxon>
        <taxon>Streptophyta</taxon>
        <taxon>Embryophyta</taxon>
        <taxon>Tracheophyta</taxon>
        <taxon>Spermatophyta</taxon>
        <taxon>Magnoliopsida</taxon>
        <taxon>eudicotyledons</taxon>
        <taxon>Gunneridae</taxon>
        <taxon>Pentapetalae</taxon>
        <taxon>asterids</taxon>
        <taxon>campanulids</taxon>
        <taxon>Asterales</taxon>
        <taxon>Asteraceae</taxon>
        <taxon>Asteroideae</taxon>
        <taxon>Anthemideae</taxon>
        <taxon>Artemisiinae</taxon>
        <taxon>Artemisia</taxon>
    </lineage>
</organism>
<dbReference type="AlphaFoldDB" id="A0A2U1PQX1"/>
<evidence type="ECO:0000313" key="4">
    <source>
        <dbReference type="Proteomes" id="UP000245207"/>
    </source>
</evidence>
<feature type="chain" id="PRO_5015594810" evidence="2">
    <location>
        <begin position="27"/>
        <end position="66"/>
    </location>
</feature>
<dbReference type="EMBL" id="PKPP01000846">
    <property type="protein sequence ID" value="PWA88092.1"/>
    <property type="molecule type" value="Genomic_DNA"/>
</dbReference>
<sequence>MAQISIVKKASVALVVVLVGATAVSAQEFAPAPAPGPTTGAGFSAQASGVMMGASLVLSLVAFLRN</sequence>
<name>A0A2U1PQX1_ARTAN</name>
<dbReference type="PANTHER" id="PTHR33659">
    <property type="entry name" value="PROTEIN, PUTATIVE-RELATED-RELATED"/>
    <property type="match status" value="1"/>
</dbReference>
<keyword evidence="1" id="KW-0472">Membrane</keyword>
<keyword evidence="2" id="KW-0732">Signal</keyword>
<keyword evidence="4" id="KW-1185">Reference proteome</keyword>
<gene>
    <name evidence="3" type="ORF">CTI12_AA124560</name>
</gene>
<accession>A0A2U1PQX1</accession>
<protein>
    <submittedName>
        <fullName evidence="3">Uncharacterized protein</fullName>
    </submittedName>
</protein>
<evidence type="ECO:0000256" key="2">
    <source>
        <dbReference type="SAM" id="SignalP"/>
    </source>
</evidence>